<dbReference type="SUPFAM" id="SSF52029">
    <property type="entry name" value="GroEL apical domain-like"/>
    <property type="match status" value="1"/>
</dbReference>
<dbReference type="GO" id="GO:0140662">
    <property type="term" value="F:ATP-dependent protein folding chaperone"/>
    <property type="evidence" value="ECO:0007669"/>
    <property type="project" value="InterPro"/>
</dbReference>
<proteinExistence type="inferred from homology"/>
<keyword evidence="4" id="KW-0067">ATP-binding</keyword>
<keyword evidence="5" id="KW-0143">Chaperone</keyword>
<organism evidence="6 7">
    <name type="scientific">Streptomyces himalayensis subsp. aureolus</name>
    <dbReference type="NCBI Taxonomy" id="2758039"/>
    <lineage>
        <taxon>Bacteria</taxon>
        <taxon>Bacillati</taxon>
        <taxon>Actinomycetota</taxon>
        <taxon>Actinomycetes</taxon>
        <taxon>Kitasatosporales</taxon>
        <taxon>Streptomycetaceae</taxon>
        <taxon>Streptomyces</taxon>
        <taxon>Streptomyces himalayensis</taxon>
    </lineage>
</organism>
<dbReference type="GO" id="GO:0005524">
    <property type="term" value="F:ATP binding"/>
    <property type="evidence" value="ECO:0007669"/>
    <property type="project" value="UniProtKB-KW"/>
</dbReference>
<evidence type="ECO:0000256" key="5">
    <source>
        <dbReference type="ARBA" id="ARBA00023186"/>
    </source>
</evidence>
<dbReference type="PRINTS" id="PR00304">
    <property type="entry name" value="TCOMPLEXTCP1"/>
</dbReference>
<dbReference type="GO" id="GO:0042026">
    <property type="term" value="P:protein refolding"/>
    <property type="evidence" value="ECO:0007669"/>
    <property type="project" value="InterPro"/>
</dbReference>
<evidence type="ECO:0000256" key="2">
    <source>
        <dbReference type="ARBA" id="ARBA00008020"/>
    </source>
</evidence>
<dbReference type="InterPro" id="IPR017998">
    <property type="entry name" value="Chaperone_TCP-1"/>
</dbReference>
<dbReference type="InterPro" id="IPR027410">
    <property type="entry name" value="TCP-1-like_intermed_sf"/>
</dbReference>
<dbReference type="InterPro" id="IPR002423">
    <property type="entry name" value="Cpn60/GroEL/TCP-1"/>
</dbReference>
<dbReference type="Gene3D" id="1.10.560.10">
    <property type="entry name" value="GroEL-like equatorial domain"/>
    <property type="match status" value="1"/>
</dbReference>
<protein>
    <recommendedName>
        <fullName evidence="8">60 kDa chaperonin</fullName>
    </recommendedName>
</protein>
<dbReference type="InterPro" id="IPR001844">
    <property type="entry name" value="Cpn60/GroEL"/>
</dbReference>
<accession>A0A7W2D6W3</accession>
<evidence type="ECO:0000313" key="7">
    <source>
        <dbReference type="Proteomes" id="UP000586976"/>
    </source>
</evidence>
<evidence type="ECO:0000313" key="6">
    <source>
        <dbReference type="EMBL" id="MBA4865657.1"/>
    </source>
</evidence>
<dbReference type="Gene3D" id="3.50.7.10">
    <property type="entry name" value="GroEL"/>
    <property type="match status" value="1"/>
</dbReference>
<reference evidence="6 7" key="1">
    <citation type="submission" date="2020-07" db="EMBL/GenBank/DDBJ databases">
        <title>Streptomyces isolated from Indian soil.</title>
        <authorList>
            <person name="Mandal S."/>
            <person name="Maiti P.K."/>
        </authorList>
    </citation>
    <scope>NUCLEOTIDE SEQUENCE [LARGE SCALE GENOMIC DNA]</scope>
    <source>
        <strain evidence="6 7">PSKA54</strain>
    </source>
</reference>
<evidence type="ECO:0000256" key="1">
    <source>
        <dbReference type="ARBA" id="ARBA00006607"/>
    </source>
</evidence>
<dbReference type="Proteomes" id="UP000586976">
    <property type="component" value="Unassembled WGS sequence"/>
</dbReference>
<keyword evidence="3" id="KW-0547">Nucleotide-binding</keyword>
<dbReference type="PANTHER" id="PTHR45633">
    <property type="entry name" value="60 KDA HEAT SHOCK PROTEIN, MITOCHONDRIAL"/>
    <property type="match status" value="1"/>
</dbReference>
<comment type="similarity">
    <text evidence="1">Belongs to the chaperonin (HSP60) family.</text>
</comment>
<dbReference type="Pfam" id="PF00118">
    <property type="entry name" value="Cpn60_TCP1"/>
    <property type="match status" value="1"/>
</dbReference>
<dbReference type="AlphaFoldDB" id="A0A7W2D6W3"/>
<dbReference type="InterPro" id="IPR027409">
    <property type="entry name" value="GroEL-like_apical_dom_sf"/>
</dbReference>
<name>A0A7W2D6W3_9ACTN</name>
<keyword evidence="7" id="KW-1185">Reference proteome</keyword>
<dbReference type="Gene3D" id="3.30.260.10">
    <property type="entry name" value="TCP-1-like chaperonin intermediate domain"/>
    <property type="match status" value="1"/>
</dbReference>
<sequence>MNDTRQAYGQLLLGFDDLARALGGTLGPGSGTVLCGSGTDGGELVSSSAVLARRITQLHGHRRNTGAALLRETVLRVGAGHGDGCATTAVLAQALLHAAAKSVAAGAHPGRVRSGIALGVAAACGAMKDLAEPVAGELDLAGIALAATGDPELAALLAELTDVTGTHGAIRIQEADTPRAGRHYIDGARWPSRPAERAVLSHGVTELTLTEPVIALADLELSDAGQVRPLLEAAARLPARRPLLLVARAVSGAALTMLNANRSRVLPVVLTTARTRQSEDLMDLALLTGASVISPELGLAPSGVQASHLGGARRAFVRRGDLTLTGGHGGREAAGDRAATLRTVAWELLDGGPGERETAERLWWRQARLTGRTAVLTVGAATEQEVTARRDTAERTVRLLQGALRHGVVAGGGVAYLDCVPAVHVAARRCHDHDEALGAEAVATALEAPFLRILSNAGVTAPEIELHRVRELGPGHGIDVATGRPAEMRRLGIRDAASVTCGALEAAAETAGLLVSAEVVVGRA</sequence>
<dbReference type="SUPFAM" id="SSF48592">
    <property type="entry name" value="GroEL equatorial domain-like"/>
    <property type="match status" value="1"/>
</dbReference>
<evidence type="ECO:0000256" key="4">
    <source>
        <dbReference type="ARBA" id="ARBA00022840"/>
    </source>
</evidence>
<evidence type="ECO:0000256" key="3">
    <source>
        <dbReference type="ARBA" id="ARBA00022741"/>
    </source>
</evidence>
<gene>
    <name evidence="6" type="ORF">H1V43_30820</name>
</gene>
<dbReference type="InterPro" id="IPR027413">
    <property type="entry name" value="GROEL-like_equatorial_sf"/>
</dbReference>
<dbReference type="RefSeq" id="WP_181867129.1">
    <property type="nucleotide sequence ID" value="NZ_JACEQY010000044.1"/>
</dbReference>
<comment type="caution">
    <text evidence="6">The sequence shown here is derived from an EMBL/GenBank/DDBJ whole genome shotgun (WGS) entry which is preliminary data.</text>
</comment>
<comment type="similarity">
    <text evidence="2">Belongs to the TCP-1 chaperonin family.</text>
</comment>
<dbReference type="EMBL" id="JACEQY010000044">
    <property type="protein sequence ID" value="MBA4865657.1"/>
    <property type="molecule type" value="Genomic_DNA"/>
</dbReference>
<evidence type="ECO:0008006" key="8">
    <source>
        <dbReference type="Google" id="ProtNLM"/>
    </source>
</evidence>